<gene>
    <name evidence="3" type="ORF">DCK97_18065</name>
</gene>
<dbReference type="Proteomes" id="UP000257706">
    <property type="component" value="Unassembled WGS sequence"/>
</dbReference>
<reference evidence="3 4" key="1">
    <citation type="journal article" date="2018" name="Nat. Biotechnol.">
        <title>A standardized bacterial taxonomy based on genome phylogeny substantially revises the tree of life.</title>
        <authorList>
            <person name="Parks D.H."/>
            <person name="Chuvochina M."/>
            <person name="Waite D.W."/>
            <person name="Rinke C."/>
            <person name="Skarshewski A."/>
            <person name="Chaumeil P.A."/>
            <person name="Hugenholtz P."/>
        </authorList>
    </citation>
    <scope>NUCLEOTIDE SEQUENCE [LARGE SCALE GENOMIC DNA]</scope>
    <source>
        <strain evidence="3">UBA8739</strain>
    </source>
</reference>
<dbReference type="Pfam" id="PF13560">
    <property type="entry name" value="HTH_31"/>
    <property type="match status" value="1"/>
</dbReference>
<evidence type="ECO:0000313" key="3">
    <source>
        <dbReference type="EMBL" id="HAE49327.1"/>
    </source>
</evidence>
<evidence type="ECO:0000259" key="2">
    <source>
        <dbReference type="PROSITE" id="PS50943"/>
    </source>
</evidence>
<name>A0A3B9IPS9_9PROT</name>
<sequence>MIPTSSERCLRGLGMKPARSIDTNREMPDRPDGAPAPVERVRVLDRAIGARISVLRRARRLSQSRCAEVLGVSFQQMRKYEQGINRISAGAVVRLAELFEVPVEEILYGGPRLQASQAPQMPQPPTVSAVVAMRDSLRDIPDPAARRALMCLISALATDRCAADRPAADRQSPRPARR</sequence>
<dbReference type="EMBL" id="DMAI01000297">
    <property type="protein sequence ID" value="HAE49327.1"/>
    <property type="molecule type" value="Genomic_DNA"/>
</dbReference>
<feature type="domain" description="HTH cro/C1-type" evidence="2">
    <location>
        <begin position="52"/>
        <end position="106"/>
    </location>
</feature>
<proteinExistence type="predicted"/>
<dbReference type="PROSITE" id="PS50943">
    <property type="entry name" value="HTH_CROC1"/>
    <property type="match status" value="1"/>
</dbReference>
<dbReference type="AlphaFoldDB" id="A0A3B9IPS9"/>
<protein>
    <recommendedName>
        <fullName evidence="2">HTH cro/C1-type domain-containing protein</fullName>
    </recommendedName>
</protein>
<dbReference type="SUPFAM" id="SSF47413">
    <property type="entry name" value="lambda repressor-like DNA-binding domains"/>
    <property type="match status" value="1"/>
</dbReference>
<feature type="region of interest" description="Disordered" evidence="1">
    <location>
        <begin position="14"/>
        <end position="37"/>
    </location>
</feature>
<dbReference type="InterPro" id="IPR010982">
    <property type="entry name" value="Lambda_DNA-bd_dom_sf"/>
</dbReference>
<dbReference type="SMART" id="SM00530">
    <property type="entry name" value="HTH_XRE"/>
    <property type="match status" value="1"/>
</dbReference>
<dbReference type="CDD" id="cd00093">
    <property type="entry name" value="HTH_XRE"/>
    <property type="match status" value="1"/>
</dbReference>
<accession>A0A3B9IPS9</accession>
<evidence type="ECO:0000313" key="4">
    <source>
        <dbReference type="Proteomes" id="UP000257706"/>
    </source>
</evidence>
<evidence type="ECO:0000256" key="1">
    <source>
        <dbReference type="SAM" id="MobiDB-lite"/>
    </source>
</evidence>
<feature type="compositionally biased region" description="Basic and acidic residues" evidence="1">
    <location>
        <begin position="22"/>
        <end position="32"/>
    </location>
</feature>
<dbReference type="GO" id="GO:0003677">
    <property type="term" value="F:DNA binding"/>
    <property type="evidence" value="ECO:0007669"/>
    <property type="project" value="InterPro"/>
</dbReference>
<comment type="caution">
    <text evidence="3">The sequence shown here is derived from an EMBL/GenBank/DDBJ whole genome shotgun (WGS) entry which is preliminary data.</text>
</comment>
<organism evidence="3 4">
    <name type="scientific">Tistrella mobilis</name>
    <dbReference type="NCBI Taxonomy" id="171437"/>
    <lineage>
        <taxon>Bacteria</taxon>
        <taxon>Pseudomonadati</taxon>
        <taxon>Pseudomonadota</taxon>
        <taxon>Alphaproteobacteria</taxon>
        <taxon>Geminicoccales</taxon>
        <taxon>Geminicoccaceae</taxon>
        <taxon>Tistrella</taxon>
    </lineage>
</organism>
<dbReference type="InterPro" id="IPR001387">
    <property type="entry name" value="Cro/C1-type_HTH"/>
</dbReference>
<dbReference type="Gene3D" id="1.10.260.40">
    <property type="entry name" value="lambda repressor-like DNA-binding domains"/>
    <property type="match status" value="1"/>
</dbReference>